<reference evidence="2 3" key="1">
    <citation type="submission" date="2024-09" db="EMBL/GenBank/DDBJ databases">
        <title>Rethinking Asexuality: The Enigmatic Case of Functional Sexual Genes in Lepraria (Stereocaulaceae).</title>
        <authorList>
            <person name="Doellman M."/>
            <person name="Sun Y."/>
            <person name="Barcenas-Pena A."/>
            <person name="Lumbsch H.T."/>
            <person name="Grewe F."/>
        </authorList>
    </citation>
    <scope>NUCLEOTIDE SEQUENCE [LARGE SCALE GENOMIC DNA]</scope>
    <source>
        <strain evidence="2 3">Grewe 0041</strain>
    </source>
</reference>
<organism evidence="2 3">
    <name type="scientific">Lepraria finkii</name>
    <dbReference type="NCBI Taxonomy" id="1340010"/>
    <lineage>
        <taxon>Eukaryota</taxon>
        <taxon>Fungi</taxon>
        <taxon>Dikarya</taxon>
        <taxon>Ascomycota</taxon>
        <taxon>Pezizomycotina</taxon>
        <taxon>Lecanoromycetes</taxon>
        <taxon>OSLEUM clade</taxon>
        <taxon>Lecanoromycetidae</taxon>
        <taxon>Lecanorales</taxon>
        <taxon>Lecanorineae</taxon>
        <taxon>Stereocaulaceae</taxon>
        <taxon>Lepraria</taxon>
    </lineage>
</organism>
<evidence type="ECO:0000313" key="3">
    <source>
        <dbReference type="Proteomes" id="UP001590951"/>
    </source>
</evidence>
<name>A0ABR4AX10_9LECA</name>
<accession>A0ABR4AX10</accession>
<feature type="signal peptide" evidence="1">
    <location>
        <begin position="1"/>
        <end position="20"/>
    </location>
</feature>
<gene>
    <name evidence="2" type="ORF">ABVK25_010113</name>
</gene>
<evidence type="ECO:0008006" key="4">
    <source>
        <dbReference type="Google" id="ProtNLM"/>
    </source>
</evidence>
<sequence length="192" mass="20922">MFLPLSFLTLLSYVLNPALALAITSSFSSPPAAYSQVLDVAFLPQTPTNLTFPLAFLQPSNTSTSPLKINCREVRSPTRYSLNLSGCAEVVFSLLGIGNNVEPQLFTTKAPWQLPATYADTRDTCEVRLKATKPDAEDNFPISLILQSIAEITYECQKPGRPSQNLGGTAYIGEKEMFLLDIYGPAPLPETS</sequence>
<proteinExistence type="predicted"/>
<feature type="chain" id="PRO_5045091022" description="Ubiquitin 3 binding protein But2 C-terminal domain-containing protein" evidence="1">
    <location>
        <begin position="21"/>
        <end position="192"/>
    </location>
</feature>
<keyword evidence="3" id="KW-1185">Reference proteome</keyword>
<comment type="caution">
    <text evidence="2">The sequence shown here is derived from an EMBL/GenBank/DDBJ whole genome shotgun (WGS) entry which is preliminary data.</text>
</comment>
<evidence type="ECO:0000313" key="2">
    <source>
        <dbReference type="EMBL" id="KAL2049653.1"/>
    </source>
</evidence>
<evidence type="ECO:0000256" key="1">
    <source>
        <dbReference type="SAM" id="SignalP"/>
    </source>
</evidence>
<protein>
    <recommendedName>
        <fullName evidence="4">Ubiquitin 3 binding protein But2 C-terminal domain-containing protein</fullName>
    </recommendedName>
</protein>
<dbReference type="Proteomes" id="UP001590951">
    <property type="component" value="Unassembled WGS sequence"/>
</dbReference>
<dbReference type="EMBL" id="JBHFEH010000060">
    <property type="protein sequence ID" value="KAL2049653.1"/>
    <property type="molecule type" value="Genomic_DNA"/>
</dbReference>
<keyword evidence="1" id="KW-0732">Signal</keyword>